<dbReference type="RefSeq" id="WP_377927025.1">
    <property type="nucleotide sequence ID" value="NZ_JBHUEM010000003.1"/>
</dbReference>
<proteinExistence type="predicted"/>
<keyword evidence="2" id="KW-1185">Reference proteome</keyword>
<dbReference type="SUPFAM" id="SSF140500">
    <property type="entry name" value="BAS1536-like"/>
    <property type="match status" value="1"/>
</dbReference>
<comment type="caution">
    <text evidence="1">The sequence shown here is derived from an EMBL/GenBank/DDBJ whole genome shotgun (WGS) entry which is preliminary data.</text>
</comment>
<dbReference type="InterPro" id="IPR037208">
    <property type="entry name" value="Spo0E-like_sf"/>
</dbReference>
<dbReference type="InterPro" id="IPR018540">
    <property type="entry name" value="Spo0E-like"/>
</dbReference>
<gene>
    <name evidence="1" type="ORF">ACFSCX_04990</name>
</gene>
<protein>
    <submittedName>
        <fullName evidence="1">Spo0E family sporulation regulatory protein-aspartic acid phosphatase</fullName>
    </submittedName>
</protein>
<dbReference type="Gene3D" id="4.10.280.10">
    <property type="entry name" value="Helix-loop-helix DNA-binding domain"/>
    <property type="match status" value="1"/>
</dbReference>
<name>A0ABW4LLI1_9BACI</name>
<evidence type="ECO:0000313" key="2">
    <source>
        <dbReference type="Proteomes" id="UP001597214"/>
    </source>
</evidence>
<reference evidence="2" key="1">
    <citation type="journal article" date="2019" name="Int. J. Syst. Evol. Microbiol.">
        <title>The Global Catalogue of Microorganisms (GCM) 10K type strain sequencing project: providing services to taxonomists for standard genome sequencing and annotation.</title>
        <authorList>
            <consortium name="The Broad Institute Genomics Platform"/>
            <consortium name="The Broad Institute Genome Sequencing Center for Infectious Disease"/>
            <person name="Wu L."/>
            <person name="Ma J."/>
        </authorList>
    </citation>
    <scope>NUCLEOTIDE SEQUENCE [LARGE SCALE GENOMIC DNA]</scope>
    <source>
        <strain evidence="2">CCUG 49339</strain>
    </source>
</reference>
<dbReference type="Proteomes" id="UP001597214">
    <property type="component" value="Unassembled WGS sequence"/>
</dbReference>
<sequence length="55" mass="6431">MGKNELLQLIEQKRQELIQIVAYNGLTSSITIESSKQLDDLLNKYNRLYLNVLHK</sequence>
<organism evidence="1 2">
    <name type="scientific">Bacillus salitolerans</name>
    <dbReference type="NCBI Taxonomy" id="1437434"/>
    <lineage>
        <taxon>Bacteria</taxon>
        <taxon>Bacillati</taxon>
        <taxon>Bacillota</taxon>
        <taxon>Bacilli</taxon>
        <taxon>Bacillales</taxon>
        <taxon>Bacillaceae</taxon>
        <taxon>Bacillus</taxon>
    </lineage>
</organism>
<dbReference type="InterPro" id="IPR036638">
    <property type="entry name" value="HLH_DNA-bd_sf"/>
</dbReference>
<accession>A0ABW4LLI1</accession>
<dbReference type="EMBL" id="JBHUEM010000003">
    <property type="protein sequence ID" value="MFD1735918.1"/>
    <property type="molecule type" value="Genomic_DNA"/>
</dbReference>
<evidence type="ECO:0000313" key="1">
    <source>
        <dbReference type="EMBL" id="MFD1735918.1"/>
    </source>
</evidence>
<dbReference type="Pfam" id="PF09388">
    <property type="entry name" value="SpoOE-like"/>
    <property type="match status" value="1"/>
</dbReference>